<dbReference type="Proteomes" id="UP000828048">
    <property type="component" value="Chromosome 10"/>
</dbReference>
<comment type="caution">
    <text evidence="1">The sequence shown here is derived from an EMBL/GenBank/DDBJ whole genome shotgun (WGS) entry which is preliminary data.</text>
</comment>
<evidence type="ECO:0000313" key="2">
    <source>
        <dbReference type="Proteomes" id="UP000828048"/>
    </source>
</evidence>
<gene>
    <name evidence="1" type="ORF">Vadar_005601</name>
</gene>
<dbReference type="EMBL" id="CM037160">
    <property type="protein sequence ID" value="KAH7839549.1"/>
    <property type="molecule type" value="Genomic_DNA"/>
</dbReference>
<proteinExistence type="predicted"/>
<keyword evidence="2" id="KW-1185">Reference proteome</keyword>
<organism evidence="1 2">
    <name type="scientific">Vaccinium darrowii</name>
    <dbReference type="NCBI Taxonomy" id="229202"/>
    <lineage>
        <taxon>Eukaryota</taxon>
        <taxon>Viridiplantae</taxon>
        <taxon>Streptophyta</taxon>
        <taxon>Embryophyta</taxon>
        <taxon>Tracheophyta</taxon>
        <taxon>Spermatophyta</taxon>
        <taxon>Magnoliopsida</taxon>
        <taxon>eudicotyledons</taxon>
        <taxon>Gunneridae</taxon>
        <taxon>Pentapetalae</taxon>
        <taxon>asterids</taxon>
        <taxon>Ericales</taxon>
        <taxon>Ericaceae</taxon>
        <taxon>Vaccinioideae</taxon>
        <taxon>Vaccinieae</taxon>
        <taxon>Vaccinium</taxon>
    </lineage>
</organism>
<sequence length="338" mass="37787">MSLVLCFHTIRVLQKKSVVKQHYRFIVHLFSDQGYKKLKILLSKSNSQSRHRTAFKGFTKRISSNPFFLNQSIEEIVYGCKSKGESAVNSLPRLNAIAQDGVALLSSLQFNLDLLAPQLPTDDEVQAAQLLLNSWKQQIQSLRASLRNANLQAKANMRKAAQEERELLLGGGEESTIRRRNLQTKTGMTSAAESITESLRRTRQLMVQEVERSSSTLMAFEDSTGVLRKAESEYKGHRSLLSRTRNLLSTMQRQDVLDRVILVVGFLLFSCAVLYVVSKRMGILKLQRTVTAAIKAGMAGKGDIGLQRAGDFLNLAQGHGNADPRMDMPLGQPMHDEL</sequence>
<evidence type="ECO:0000313" key="1">
    <source>
        <dbReference type="EMBL" id="KAH7839549.1"/>
    </source>
</evidence>
<name>A0ACB7XFI2_9ERIC</name>
<reference evidence="1 2" key="1">
    <citation type="journal article" date="2021" name="Hortic Res">
        <title>High-quality reference genome and annotation aids understanding of berry development for evergreen blueberry (Vaccinium darrowii).</title>
        <authorList>
            <person name="Yu J."/>
            <person name="Hulse-Kemp A.M."/>
            <person name="Babiker E."/>
            <person name="Staton M."/>
        </authorList>
    </citation>
    <scope>NUCLEOTIDE SEQUENCE [LARGE SCALE GENOMIC DNA]</scope>
    <source>
        <strain evidence="2">cv. NJ 8807/NJ 8810</strain>
        <tissue evidence="1">Young leaf</tissue>
    </source>
</reference>
<protein>
    <submittedName>
        <fullName evidence="1">Uncharacterized protein</fullName>
    </submittedName>
</protein>
<accession>A0ACB7XFI2</accession>